<dbReference type="Pfam" id="PF02518">
    <property type="entry name" value="HATPase_c"/>
    <property type="match status" value="1"/>
</dbReference>
<dbReference type="Pfam" id="PF06580">
    <property type="entry name" value="His_kinase"/>
    <property type="match status" value="1"/>
</dbReference>
<protein>
    <submittedName>
        <fullName evidence="14">Sensor histidine kinase</fullName>
    </submittedName>
</protein>
<proteinExistence type="predicted"/>
<dbReference type="SUPFAM" id="SSF158472">
    <property type="entry name" value="HAMP domain-like"/>
    <property type="match status" value="1"/>
</dbReference>
<evidence type="ECO:0000256" key="8">
    <source>
        <dbReference type="ARBA" id="ARBA00022840"/>
    </source>
</evidence>
<organism evidence="14 15">
    <name type="scientific">Cohnella thailandensis</name>
    <dbReference type="NCBI Taxonomy" id="557557"/>
    <lineage>
        <taxon>Bacteria</taxon>
        <taxon>Bacillati</taxon>
        <taxon>Bacillota</taxon>
        <taxon>Bacilli</taxon>
        <taxon>Bacillales</taxon>
        <taxon>Paenibacillaceae</taxon>
        <taxon>Cohnella</taxon>
    </lineage>
</organism>
<reference evidence="14 15" key="1">
    <citation type="submission" date="2020-08" db="EMBL/GenBank/DDBJ databases">
        <title>Cohnella phylogeny.</title>
        <authorList>
            <person name="Dunlap C."/>
        </authorList>
    </citation>
    <scope>NUCLEOTIDE SEQUENCE [LARGE SCALE GENOMIC DNA]</scope>
    <source>
        <strain evidence="14 15">DSM 25241</strain>
    </source>
</reference>
<feature type="transmembrane region" description="Helical" evidence="12">
    <location>
        <begin position="12"/>
        <end position="33"/>
    </location>
</feature>
<evidence type="ECO:0000256" key="10">
    <source>
        <dbReference type="ARBA" id="ARBA00023012"/>
    </source>
</evidence>
<dbReference type="PROSITE" id="PS50885">
    <property type="entry name" value="HAMP"/>
    <property type="match status" value="1"/>
</dbReference>
<dbReference type="PANTHER" id="PTHR34220">
    <property type="entry name" value="SENSOR HISTIDINE KINASE YPDA"/>
    <property type="match status" value="1"/>
</dbReference>
<dbReference type="PANTHER" id="PTHR34220:SF11">
    <property type="entry name" value="SENSOR PROTEIN KINASE HPTS"/>
    <property type="match status" value="1"/>
</dbReference>
<feature type="domain" description="HAMP" evidence="13">
    <location>
        <begin position="316"/>
        <end position="368"/>
    </location>
</feature>
<dbReference type="InterPro" id="IPR036890">
    <property type="entry name" value="HATPase_C_sf"/>
</dbReference>
<dbReference type="Proteomes" id="UP000535838">
    <property type="component" value="Unassembled WGS sequence"/>
</dbReference>
<dbReference type="Gene3D" id="6.10.340.10">
    <property type="match status" value="1"/>
</dbReference>
<evidence type="ECO:0000256" key="5">
    <source>
        <dbReference type="ARBA" id="ARBA00022692"/>
    </source>
</evidence>
<evidence type="ECO:0000313" key="14">
    <source>
        <dbReference type="EMBL" id="MBB6635070.1"/>
    </source>
</evidence>
<evidence type="ECO:0000259" key="13">
    <source>
        <dbReference type="PROSITE" id="PS50885"/>
    </source>
</evidence>
<feature type="transmembrane region" description="Helical" evidence="12">
    <location>
        <begin position="294"/>
        <end position="314"/>
    </location>
</feature>
<keyword evidence="2" id="KW-1003">Cell membrane</keyword>
<accession>A0A841SZ06</accession>
<evidence type="ECO:0000256" key="1">
    <source>
        <dbReference type="ARBA" id="ARBA00004651"/>
    </source>
</evidence>
<gene>
    <name evidence="14" type="ORF">H7B67_13190</name>
</gene>
<evidence type="ECO:0000256" key="3">
    <source>
        <dbReference type="ARBA" id="ARBA00022553"/>
    </source>
</evidence>
<dbReference type="AlphaFoldDB" id="A0A841SZ06"/>
<evidence type="ECO:0000256" key="12">
    <source>
        <dbReference type="SAM" id="Phobius"/>
    </source>
</evidence>
<dbReference type="Gene3D" id="3.30.565.10">
    <property type="entry name" value="Histidine kinase-like ATPase, C-terminal domain"/>
    <property type="match status" value="1"/>
</dbReference>
<dbReference type="InterPro" id="IPR003660">
    <property type="entry name" value="HAMP_dom"/>
</dbReference>
<keyword evidence="6" id="KW-0547">Nucleotide-binding</keyword>
<evidence type="ECO:0000256" key="4">
    <source>
        <dbReference type="ARBA" id="ARBA00022679"/>
    </source>
</evidence>
<dbReference type="SUPFAM" id="SSF55874">
    <property type="entry name" value="ATPase domain of HSP90 chaperone/DNA topoisomerase II/histidine kinase"/>
    <property type="match status" value="1"/>
</dbReference>
<comment type="caution">
    <text evidence="14">The sequence shown here is derived from an EMBL/GenBank/DDBJ whole genome shotgun (WGS) entry which is preliminary data.</text>
</comment>
<dbReference type="Pfam" id="PF00672">
    <property type="entry name" value="HAMP"/>
    <property type="match status" value="1"/>
</dbReference>
<keyword evidence="7 14" id="KW-0418">Kinase</keyword>
<keyword evidence="9 12" id="KW-1133">Transmembrane helix</keyword>
<keyword evidence="5 12" id="KW-0812">Transmembrane</keyword>
<sequence>MQRIRQLTQSVFFKFSAAFIAVGLIPLSLLSFYSVQTFTSHVERYTEDNLRQMVLYMSYNVNSALTQYDDISKLMYTGRYDGYVEGSADNQTRNVNELEQINSVPIDGFLKTLLYSDSYMTSVYFIRESDGKLYYQSKVNTAFVQDKLPLAEWLPVLRERPRNVAFFPTHKMDYYHGSSRDVLTVGRNLIDTSGPLTSEPRVVGTLLFDVDTAMFDPFFAEMKLSQGDELFVLDGGGRAFFSNRQDVYGSAARVETKPNGKMLTISEPIPYLQGTVVASISKSRLFEQLATTRSAVFIAILACGGVLIGMGIWFSRRLAAPIRSVIQGMVKAESGHLETRVAVRSQDEIGRLGHGFNRMVARLKAFIDDAYVAEIKQKQAELNALKSQIRPHYLYNTLEVIRMNAVHSDAPEVGEMILSLSNQLKYVIDYGEEWVTLREELDHLRDYFYIIEVRFENRYELRIDIAQDVNMDWAVPKLSLQPFVENAVQHGLKPQGRGSIEISIVRQQDRLALTVTDDGIGMDKPEADRIAKMLASGGAPAGHVGIKNVHERIRSLCGESFGVAVTSRPHIGTSVTLEIPIREVPKHDPDSARG</sequence>
<evidence type="ECO:0000256" key="9">
    <source>
        <dbReference type="ARBA" id="ARBA00022989"/>
    </source>
</evidence>
<keyword evidence="11 12" id="KW-0472">Membrane</keyword>
<dbReference type="EMBL" id="JACJVQ010000008">
    <property type="protein sequence ID" value="MBB6635070.1"/>
    <property type="molecule type" value="Genomic_DNA"/>
</dbReference>
<dbReference type="GO" id="GO:0000155">
    <property type="term" value="F:phosphorelay sensor kinase activity"/>
    <property type="evidence" value="ECO:0007669"/>
    <property type="project" value="InterPro"/>
</dbReference>
<dbReference type="CDD" id="cd06225">
    <property type="entry name" value="HAMP"/>
    <property type="match status" value="1"/>
</dbReference>
<evidence type="ECO:0000256" key="11">
    <source>
        <dbReference type="ARBA" id="ARBA00023136"/>
    </source>
</evidence>
<dbReference type="InterPro" id="IPR003594">
    <property type="entry name" value="HATPase_dom"/>
</dbReference>
<comment type="subcellular location">
    <subcellularLocation>
        <location evidence="1">Cell membrane</location>
        <topology evidence="1">Multi-pass membrane protein</topology>
    </subcellularLocation>
</comment>
<keyword evidence="8" id="KW-0067">ATP-binding</keyword>
<name>A0A841SZ06_9BACL</name>
<dbReference type="GO" id="GO:0005886">
    <property type="term" value="C:plasma membrane"/>
    <property type="evidence" value="ECO:0007669"/>
    <property type="project" value="UniProtKB-SubCell"/>
</dbReference>
<dbReference type="GO" id="GO:0005524">
    <property type="term" value="F:ATP binding"/>
    <property type="evidence" value="ECO:0007669"/>
    <property type="project" value="UniProtKB-KW"/>
</dbReference>
<evidence type="ECO:0000256" key="2">
    <source>
        <dbReference type="ARBA" id="ARBA00022475"/>
    </source>
</evidence>
<keyword evidence="10" id="KW-0902">Two-component regulatory system</keyword>
<keyword evidence="4" id="KW-0808">Transferase</keyword>
<dbReference type="InterPro" id="IPR050640">
    <property type="entry name" value="Bact_2-comp_sensor_kinase"/>
</dbReference>
<dbReference type="InterPro" id="IPR010559">
    <property type="entry name" value="Sig_transdc_His_kin_internal"/>
</dbReference>
<evidence type="ECO:0000256" key="6">
    <source>
        <dbReference type="ARBA" id="ARBA00022741"/>
    </source>
</evidence>
<keyword evidence="15" id="KW-1185">Reference proteome</keyword>
<dbReference type="RefSeq" id="WP_185120282.1">
    <property type="nucleotide sequence ID" value="NZ_JACJVQ010000008.1"/>
</dbReference>
<evidence type="ECO:0000256" key="7">
    <source>
        <dbReference type="ARBA" id="ARBA00022777"/>
    </source>
</evidence>
<dbReference type="SMART" id="SM00304">
    <property type="entry name" value="HAMP"/>
    <property type="match status" value="1"/>
</dbReference>
<evidence type="ECO:0000313" key="15">
    <source>
        <dbReference type="Proteomes" id="UP000535838"/>
    </source>
</evidence>
<keyword evidence="3" id="KW-0597">Phosphoprotein</keyword>